<keyword evidence="3" id="KW-1185">Reference proteome</keyword>
<evidence type="ECO:0000256" key="1">
    <source>
        <dbReference type="SAM" id="MobiDB-lite"/>
    </source>
</evidence>
<evidence type="ECO:0000313" key="2">
    <source>
        <dbReference type="EMBL" id="KAK4017364.1"/>
    </source>
</evidence>
<organism evidence="2 3">
    <name type="scientific">Daphnia magna</name>
    <dbReference type="NCBI Taxonomy" id="35525"/>
    <lineage>
        <taxon>Eukaryota</taxon>
        <taxon>Metazoa</taxon>
        <taxon>Ecdysozoa</taxon>
        <taxon>Arthropoda</taxon>
        <taxon>Crustacea</taxon>
        <taxon>Branchiopoda</taxon>
        <taxon>Diplostraca</taxon>
        <taxon>Cladocera</taxon>
        <taxon>Anomopoda</taxon>
        <taxon>Daphniidae</taxon>
        <taxon>Daphnia</taxon>
    </lineage>
</organism>
<gene>
    <name evidence="2" type="ORF">OUZ56_032311</name>
</gene>
<sequence>MSPQCLDQSTFALTVAVNFKSLPAVSNEVVIKIVYGSVFLPRPHDRLLALLIHRCPMDVKEPKPVLKYACLHDGIAPKRNTPDNDWHRLSPRSSASVNHDRVTGLNARDQMTD</sequence>
<protein>
    <submittedName>
        <fullName evidence="2">Uncharacterized protein</fullName>
    </submittedName>
</protein>
<proteinExistence type="predicted"/>
<comment type="caution">
    <text evidence="2">The sequence shown here is derived from an EMBL/GenBank/DDBJ whole genome shotgun (WGS) entry which is preliminary data.</text>
</comment>
<dbReference type="Proteomes" id="UP001234178">
    <property type="component" value="Unassembled WGS sequence"/>
</dbReference>
<dbReference type="EMBL" id="JAOYFB010000005">
    <property type="protein sequence ID" value="KAK4017364.1"/>
    <property type="molecule type" value="Genomic_DNA"/>
</dbReference>
<feature type="region of interest" description="Disordered" evidence="1">
    <location>
        <begin position="76"/>
        <end position="113"/>
    </location>
</feature>
<reference evidence="2 3" key="1">
    <citation type="journal article" date="2023" name="Nucleic Acids Res.">
        <title>The hologenome of Daphnia magna reveals possible DNA methylation and microbiome-mediated evolution of the host genome.</title>
        <authorList>
            <person name="Chaturvedi A."/>
            <person name="Li X."/>
            <person name="Dhandapani V."/>
            <person name="Marshall H."/>
            <person name="Kissane S."/>
            <person name="Cuenca-Cambronero M."/>
            <person name="Asole G."/>
            <person name="Calvet F."/>
            <person name="Ruiz-Romero M."/>
            <person name="Marangio P."/>
            <person name="Guigo R."/>
            <person name="Rago D."/>
            <person name="Mirbahai L."/>
            <person name="Eastwood N."/>
            <person name="Colbourne J.K."/>
            <person name="Zhou J."/>
            <person name="Mallon E."/>
            <person name="Orsini L."/>
        </authorList>
    </citation>
    <scope>NUCLEOTIDE SEQUENCE [LARGE SCALE GENOMIC DNA]</scope>
    <source>
        <strain evidence="2">LRV0_1</strain>
    </source>
</reference>
<evidence type="ECO:0000313" key="3">
    <source>
        <dbReference type="Proteomes" id="UP001234178"/>
    </source>
</evidence>
<name>A0ABQ9ZXT0_9CRUS</name>
<accession>A0ABQ9ZXT0</accession>